<dbReference type="STRING" id="1835254.CL55_00012190"/>
<dbReference type="Proteomes" id="UP000061135">
    <property type="component" value="Chromosome"/>
</dbReference>
<name>A0A0E3ZM65_9BURK</name>
<protein>
    <recommendedName>
        <fullName evidence="3">BrnT family toxin</fullName>
    </recommendedName>
</protein>
<dbReference type="PATRIC" id="fig|576611.7.peg.1239"/>
<dbReference type="Pfam" id="PF04365">
    <property type="entry name" value="BrnT_toxin"/>
    <property type="match status" value="1"/>
</dbReference>
<keyword evidence="2" id="KW-1185">Reference proteome</keyword>
<proteinExistence type="predicted"/>
<dbReference type="InterPro" id="IPR007460">
    <property type="entry name" value="BrnT_toxin"/>
</dbReference>
<evidence type="ECO:0000313" key="2">
    <source>
        <dbReference type="Proteomes" id="UP000061135"/>
    </source>
</evidence>
<gene>
    <name evidence="1" type="ORF">CL55_00012190</name>
</gene>
<dbReference type="KEGG" id="pdq:CL55_00012190"/>
<dbReference type="InterPro" id="IPR038573">
    <property type="entry name" value="BrnT_sf"/>
</dbReference>
<reference evidence="1 2" key="1">
    <citation type="submission" date="2014-03" db="EMBL/GenBank/DDBJ databases">
        <title>Genome of Polynucleobacter strain MWH-MoK4.</title>
        <authorList>
            <person name="Hahn M.W."/>
        </authorList>
    </citation>
    <scope>NUCLEOTIDE SEQUENCE [LARGE SCALE GENOMIC DNA]</scope>
    <source>
        <strain evidence="1 2">MWH-MoK4</strain>
    </source>
</reference>
<dbReference type="AlphaFoldDB" id="A0A0E3ZM65"/>
<dbReference type="Gene3D" id="3.10.450.530">
    <property type="entry name" value="Ribonuclease toxin, BrnT, of type II toxin-antitoxin system"/>
    <property type="match status" value="1"/>
</dbReference>
<organism evidence="1 2">
    <name type="scientific">Polynucleobacter duraquae</name>
    <dbReference type="NCBI Taxonomy" id="1835254"/>
    <lineage>
        <taxon>Bacteria</taxon>
        <taxon>Pseudomonadati</taxon>
        <taxon>Pseudomonadota</taxon>
        <taxon>Betaproteobacteria</taxon>
        <taxon>Burkholderiales</taxon>
        <taxon>Burkholderiaceae</taxon>
        <taxon>Polynucleobacter</taxon>
    </lineage>
</organism>
<evidence type="ECO:0000313" key="1">
    <source>
        <dbReference type="EMBL" id="AKD25552.1"/>
    </source>
</evidence>
<sequence>MYNVHMTSLRFEWEPRKASANLKKHGISFEEAKSVFYDESAKLISDPDHSEDEDRFILLGVSHSLRVILVCHCYRSEGNVVRIISARKASPKESKAY</sequence>
<accession>A0A0E3ZM65</accession>
<dbReference type="EMBL" id="CP007501">
    <property type="protein sequence ID" value="AKD25552.1"/>
    <property type="molecule type" value="Genomic_DNA"/>
</dbReference>
<dbReference type="HOGENOM" id="CLU_149290_1_2_4"/>
<evidence type="ECO:0008006" key="3">
    <source>
        <dbReference type="Google" id="ProtNLM"/>
    </source>
</evidence>